<dbReference type="OrthoDB" id="6146839at2759"/>
<proteinExistence type="predicted"/>
<comment type="caution">
    <text evidence="1">The sequence shown here is derived from an EMBL/GenBank/DDBJ whole genome shotgun (WGS) entry which is preliminary data.</text>
</comment>
<name>A0A9P0L0Y3_ACAOB</name>
<protein>
    <submittedName>
        <fullName evidence="1">Uncharacterized protein</fullName>
    </submittedName>
</protein>
<dbReference type="Proteomes" id="UP001152888">
    <property type="component" value="Unassembled WGS sequence"/>
</dbReference>
<accession>A0A9P0L0Y3</accession>
<dbReference type="AlphaFoldDB" id="A0A9P0L0Y3"/>
<evidence type="ECO:0000313" key="2">
    <source>
        <dbReference type="Proteomes" id="UP001152888"/>
    </source>
</evidence>
<dbReference type="EMBL" id="CAKOFQ010006982">
    <property type="protein sequence ID" value="CAH1985513.1"/>
    <property type="molecule type" value="Genomic_DNA"/>
</dbReference>
<sequence length="71" mass="8354">MLALKWNDKRDVTMLTSMHEALMGVTKNCRDQEVEKSIHCSNKFTFHIQNEDWKRPTGFSKGFSKTNYTKI</sequence>
<keyword evidence="2" id="KW-1185">Reference proteome</keyword>
<gene>
    <name evidence="1" type="ORF">ACAOBT_LOCUS16726</name>
</gene>
<organism evidence="1 2">
    <name type="scientific">Acanthoscelides obtectus</name>
    <name type="common">Bean weevil</name>
    <name type="synonym">Bruchus obtectus</name>
    <dbReference type="NCBI Taxonomy" id="200917"/>
    <lineage>
        <taxon>Eukaryota</taxon>
        <taxon>Metazoa</taxon>
        <taxon>Ecdysozoa</taxon>
        <taxon>Arthropoda</taxon>
        <taxon>Hexapoda</taxon>
        <taxon>Insecta</taxon>
        <taxon>Pterygota</taxon>
        <taxon>Neoptera</taxon>
        <taxon>Endopterygota</taxon>
        <taxon>Coleoptera</taxon>
        <taxon>Polyphaga</taxon>
        <taxon>Cucujiformia</taxon>
        <taxon>Chrysomeloidea</taxon>
        <taxon>Chrysomelidae</taxon>
        <taxon>Bruchinae</taxon>
        <taxon>Bruchini</taxon>
        <taxon>Acanthoscelides</taxon>
    </lineage>
</organism>
<reference evidence="1" key="1">
    <citation type="submission" date="2022-03" db="EMBL/GenBank/DDBJ databases">
        <authorList>
            <person name="Sayadi A."/>
        </authorList>
    </citation>
    <scope>NUCLEOTIDE SEQUENCE</scope>
</reference>
<evidence type="ECO:0000313" key="1">
    <source>
        <dbReference type="EMBL" id="CAH1985513.1"/>
    </source>
</evidence>